<reference evidence="3" key="1">
    <citation type="journal article" date="2019" name="Int. J. Syst. Evol. Microbiol.">
        <title>The Global Catalogue of Microorganisms (GCM) 10K type strain sequencing project: providing services to taxonomists for standard genome sequencing and annotation.</title>
        <authorList>
            <consortium name="The Broad Institute Genomics Platform"/>
            <consortium name="The Broad Institute Genome Sequencing Center for Infectious Disease"/>
            <person name="Wu L."/>
            <person name="Ma J."/>
        </authorList>
    </citation>
    <scope>NUCLEOTIDE SEQUENCE [LARGE SCALE GENOMIC DNA]</scope>
    <source>
        <strain evidence="3">KCTC 12907</strain>
    </source>
</reference>
<sequence length="279" mass="31580">MNRIYAMDTFFYHSLGSYPLETRCEMLRELGYDGAYLTLWDERAWRDVERLSAVRGDYGLDVAAVYVVLDVALPPEHPEAARILELFGRLQGCDRVELALTTGEAGPPPSDPAGDAMALAWLRRLLAAAEPGGVRISLYHHVYYWMERWQDALRLVRQLQHPLLGIAFSSFHWYAVDGRAPEEALTACLPYLHAVNLCGSRKLPDGAGLPASIERIEQGELDIFHLLQLLRRLGYEEWIGFQGYGIGGDAYAHLDSNKRTYLGLLERLSRHPEWRLSAP</sequence>
<protein>
    <submittedName>
        <fullName evidence="2">Sugar phosphate isomerase/epimerase family protein</fullName>
    </submittedName>
</protein>
<dbReference type="InterPro" id="IPR013022">
    <property type="entry name" value="Xyl_isomerase-like_TIM-brl"/>
</dbReference>
<evidence type="ECO:0000259" key="1">
    <source>
        <dbReference type="Pfam" id="PF01261"/>
    </source>
</evidence>
<keyword evidence="2" id="KW-0413">Isomerase</keyword>
<comment type="caution">
    <text evidence="2">The sequence shown here is derived from an EMBL/GenBank/DDBJ whole genome shotgun (WGS) entry which is preliminary data.</text>
</comment>
<dbReference type="Proteomes" id="UP001596378">
    <property type="component" value="Unassembled WGS sequence"/>
</dbReference>
<feature type="domain" description="Xylose isomerase-like TIM barrel" evidence="1">
    <location>
        <begin position="26"/>
        <end position="241"/>
    </location>
</feature>
<evidence type="ECO:0000313" key="3">
    <source>
        <dbReference type="Proteomes" id="UP001596378"/>
    </source>
</evidence>
<dbReference type="InterPro" id="IPR050312">
    <property type="entry name" value="IolE/XylAMocC-like"/>
</dbReference>
<proteinExistence type="predicted"/>
<accession>A0ABW2F651</accession>
<dbReference type="RefSeq" id="WP_378048295.1">
    <property type="nucleotide sequence ID" value="NZ_JBHMDN010000016.1"/>
</dbReference>
<name>A0ABW2F651_9BACL</name>
<dbReference type="GO" id="GO:0016853">
    <property type="term" value="F:isomerase activity"/>
    <property type="evidence" value="ECO:0007669"/>
    <property type="project" value="UniProtKB-KW"/>
</dbReference>
<dbReference type="EMBL" id="JBHTAI010000002">
    <property type="protein sequence ID" value="MFC7147647.1"/>
    <property type="molecule type" value="Genomic_DNA"/>
</dbReference>
<organism evidence="2 3">
    <name type="scientific">Cohnella cellulosilytica</name>
    <dbReference type="NCBI Taxonomy" id="986710"/>
    <lineage>
        <taxon>Bacteria</taxon>
        <taxon>Bacillati</taxon>
        <taxon>Bacillota</taxon>
        <taxon>Bacilli</taxon>
        <taxon>Bacillales</taxon>
        <taxon>Paenibacillaceae</taxon>
        <taxon>Cohnella</taxon>
    </lineage>
</organism>
<keyword evidence="3" id="KW-1185">Reference proteome</keyword>
<dbReference type="SUPFAM" id="SSF51658">
    <property type="entry name" value="Xylose isomerase-like"/>
    <property type="match status" value="1"/>
</dbReference>
<gene>
    <name evidence="2" type="ORF">ACFQMJ_03775</name>
</gene>
<dbReference type="Gene3D" id="3.20.20.150">
    <property type="entry name" value="Divalent-metal-dependent TIM barrel enzymes"/>
    <property type="match status" value="1"/>
</dbReference>
<evidence type="ECO:0000313" key="2">
    <source>
        <dbReference type="EMBL" id="MFC7147647.1"/>
    </source>
</evidence>
<dbReference type="PANTHER" id="PTHR12110">
    <property type="entry name" value="HYDROXYPYRUVATE ISOMERASE"/>
    <property type="match status" value="1"/>
</dbReference>
<dbReference type="Pfam" id="PF01261">
    <property type="entry name" value="AP_endonuc_2"/>
    <property type="match status" value="1"/>
</dbReference>
<dbReference type="PANTHER" id="PTHR12110:SF21">
    <property type="entry name" value="XYLOSE ISOMERASE-LIKE TIM BARREL DOMAIN-CONTAINING PROTEIN"/>
    <property type="match status" value="1"/>
</dbReference>
<dbReference type="InterPro" id="IPR036237">
    <property type="entry name" value="Xyl_isomerase-like_sf"/>
</dbReference>